<organism evidence="5 6">
    <name type="scientific">Penicillium argentinense</name>
    <dbReference type="NCBI Taxonomy" id="1131581"/>
    <lineage>
        <taxon>Eukaryota</taxon>
        <taxon>Fungi</taxon>
        <taxon>Dikarya</taxon>
        <taxon>Ascomycota</taxon>
        <taxon>Pezizomycotina</taxon>
        <taxon>Eurotiomycetes</taxon>
        <taxon>Eurotiomycetidae</taxon>
        <taxon>Eurotiales</taxon>
        <taxon>Aspergillaceae</taxon>
        <taxon>Penicillium</taxon>
    </lineage>
</organism>
<dbReference type="Pfam" id="PF06229">
    <property type="entry name" value="FRG1"/>
    <property type="match status" value="1"/>
</dbReference>
<reference evidence="5" key="2">
    <citation type="journal article" date="2023" name="IMA Fungus">
        <title>Comparative genomic study of the Penicillium genus elucidates a diverse pangenome and 15 lateral gene transfer events.</title>
        <authorList>
            <person name="Petersen C."/>
            <person name="Sorensen T."/>
            <person name="Nielsen M.R."/>
            <person name="Sondergaard T.E."/>
            <person name="Sorensen J.L."/>
            <person name="Fitzpatrick D.A."/>
            <person name="Frisvad J.C."/>
            <person name="Nielsen K.L."/>
        </authorList>
    </citation>
    <scope>NUCLEOTIDE SEQUENCE</scope>
    <source>
        <strain evidence="5">IBT 30761</strain>
    </source>
</reference>
<keyword evidence="3" id="KW-0539">Nucleus</keyword>
<evidence type="ECO:0000313" key="6">
    <source>
        <dbReference type="Proteomes" id="UP001149074"/>
    </source>
</evidence>
<gene>
    <name evidence="5" type="ORF">N7532_010759</name>
</gene>
<dbReference type="SUPFAM" id="SSF50405">
    <property type="entry name" value="Actin-crosslinking proteins"/>
    <property type="match status" value="1"/>
</dbReference>
<comment type="subcellular location">
    <subcellularLocation>
        <location evidence="1">Nucleus</location>
        <location evidence="1">Nucleolus</location>
    </subcellularLocation>
</comment>
<dbReference type="InterPro" id="IPR010414">
    <property type="entry name" value="FRG1"/>
</dbReference>
<feature type="region of interest" description="Disordered" evidence="4">
    <location>
        <begin position="1"/>
        <end position="52"/>
    </location>
</feature>
<dbReference type="PANTHER" id="PTHR12928">
    <property type="entry name" value="FRG1 PROTEIN"/>
    <property type="match status" value="1"/>
</dbReference>
<evidence type="ECO:0000256" key="2">
    <source>
        <dbReference type="ARBA" id="ARBA00010878"/>
    </source>
</evidence>
<name>A0A9W9EQ67_9EURO</name>
<protein>
    <recommendedName>
        <fullName evidence="7">FRG1-like family protein</fullName>
    </recommendedName>
</protein>
<keyword evidence="6" id="KW-1185">Reference proteome</keyword>
<dbReference type="GO" id="GO:0005730">
    <property type="term" value="C:nucleolus"/>
    <property type="evidence" value="ECO:0007669"/>
    <property type="project" value="UniProtKB-SubCell"/>
</dbReference>
<dbReference type="EMBL" id="JAPQKI010000010">
    <property type="protein sequence ID" value="KAJ5085988.1"/>
    <property type="molecule type" value="Genomic_DNA"/>
</dbReference>
<evidence type="ECO:0000313" key="5">
    <source>
        <dbReference type="EMBL" id="KAJ5085988.1"/>
    </source>
</evidence>
<comment type="similarity">
    <text evidence="2">Belongs to the FRG1 family.</text>
</comment>
<dbReference type="AlphaFoldDB" id="A0A9W9EQ67"/>
<dbReference type="Proteomes" id="UP001149074">
    <property type="component" value="Unassembled WGS sequence"/>
</dbReference>
<evidence type="ECO:0000256" key="4">
    <source>
        <dbReference type="SAM" id="MobiDB-lite"/>
    </source>
</evidence>
<evidence type="ECO:0000256" key="1">
    <source>
        <dbReference type="ARBA" id="ARBA00004604"/>
    </source>
</evidence>
<dbReference type="PANTHER" id="PTHR12928:SF0">
    <property type="entry name" value="FSHD REGION GENE 1"/>
    <property type="match status" value="1"/>
</dbReference>
<comment type="caution">
    <text evidence="5">The sequence shown here is derived from an EMBL/GenBank/DDBJ whole genome shotgun (WGS) entry which is preliminary data.</text>
</comment>
<dbReference type="GO" id="GO:0051015">
    <property type="term" value="F:actin filament binding"/>
    <property type="evidence" value="ECO:0007669"/>
    <property type="project" value="TreeGrafter"/>
</dbReference>
<dbReference type="GO" id="GO:0071013">
    <property type="term" value="C:catalytic step 2 spliceosome"/>
    <property type="evidence" value="ECO:0007669"/>
    <property type="project" value="TreeGrafter"/>
</dbReference>
<dbReference type="Gene3D" id="2.80.10.50">
    <property type="match status" value="1"/>
</dbReference>
<sequence length="272" mass="29924">MVKPLVFKGDKPKTKKRKQRDPDVGTSAKTRKTDAPQAEEDDNPEDQSWVSADTASDISGPVILVLPSDEPSCIASDANGKVFASILENMVEGDPGTAEPHDVRQVWVATRVAGTESFSFKGHHGKYLSCDNHGLFTATASAVSPFESFLAIPSAEITGTFAIQVRGGDSESFLSVKESAKASSGVEIRGDATTISFETTVRIRMQARFKPRLRANKESKAYEKISRKELEALVGRKLEDDEVKRLRRARREGNFHEEMLDVKVKGKHDKFA</sequence>
<dbReference type="GeneID" id="81362229"/>
<dbReference type="CDD" id="cd23339">
    <property type="entry name" value="beta-trefoil_FSCN_fungal_FRG1-like"/>
    <property type="match status" value="1"/>
</dbReference>
<evidence type="ECO:0000256" key="3">
    <source>
        <dbReference type="ARBA" id="ARBA00023242"/>
    </source>
</evidence>
<dbReference type="InterPro" id="IPR008999">
    <property type="entry name" value="Actin-crosslinking"/>
</dbReference>
<reference evidence="5" key="1">
    <citation type="submission" date="2022-11" db="EMBL/GenBank/DDBJ databases">
        <authorList>
            <person name="Petersen C."/>
        </authorList>
    </citation>
    <scope>NUCLEOTIDE SEQUENCE</scope>
    <source>
        <strain evidence="5">IBT 30761</strain>
    </source>
</reference>
<dbReference type="OrthoDB" id="5539371at2759"/>
<proteinExistence type="inferred from homology"/>
<accession>A0A9W9EQ67</accession>
<evidence type="ECO:0008006" key="7">
    <source>
        <dbReference type="Google" id="ProtNLM"/>
    </source>
</evidence>
<dbReference type="RefSeq" id="XP_056470666.1">
    <property type="nucleotide sequence ID" value="XM_056623250.1"/>
</dbReference>